<evidence type="ECO:0000313" key="2">
    <source>
        <dbReference type="EMBL" id="EDX77226.1"/>
    </source>
</evidence>
<gene>
    <name evidence="2" type="ORF">MC7420_363</name>
</gene>
<dbReference type="STRING" id="118168.MC7420_363"/>
<name>B4VL18_9CYAN</name>
<feature type="compositionally biased region" description="Low complexity" evidence="1">
    <location>
        <begin position="17"/>
        <end position="28"/>
    </location>
</feature>
<evidence type="ECO:0000256" key="1">
    <source>
        <dbReference type="SAM" id="MobiDB-lite"/>
    </source>
</evidence>
<dbReference type="HOGENOM" id="CLU_3307917_0_0_3"/>
<protein>
    <submittedName>
        <fullName evidence="2">Uncharacterized protein</fullName>
    </submittedName>
</protein>
<feature type="region of interest" description="Disordered" evidence="1">
    <location>
        <begin position="1"/>
        <end position="39"/>
    </location>
</feature>
<reference evidence="2 3" key="1">
    <citation type="submission" date="2008-07" db="EMBL/GenBank/DDBJ databases">
        <authorList>
            <person name="Tandeau de Marsac N."/>
            <person name="Ferriera S."/>
            <person name="Johnson J."/>
            <person name="Kravitz S."/>
            <person name="Beeson K."/>
            <person name="Sutton G."/>
            <person name="Rogers Y.-H."/>
            <person name="Friedman R."/>
            <person name="Frazier M."/>
            <person name="Venter J.C."/>
        </authorList>
    </citation>
    <scope>NUCLEOTIDE SEQUENCE [LARGE SCALE GENOMIC DNA]</scope>
    <source>
        <strain evidence="2 3">PCC 7420</strain>
    </source>
</reference>
<dbReference type="AlphaFoldDB" id="B4VL18"/>
<accession>B4VL18</accession>
<dbReference type="EMBL" id="DS989844">
    <property type="protein sequence ID" value="EDX77226.1"/>
    <property type="molecule type" value="Genomic_DNA"/>
</dbReference>
<keyword evidence="3" id="KW-1185">Reference proteome</keyword>
<proteinExistence type="predicted"/>
<evidence type="ECO:0000313" key="3">
    <source>
        <dbReference type="Proteomes" id="UP000003835"/>
    </source>
</evidence>
<dbReference type="Proteomes" id="UP000003835">
    <property type="component" value="Unassembled WGS sequence"/>
</dbReference>
<organism evidence="2 3">
    <name type="scientific">Coleofasciculus chthonoplastes PCC 7420</name>
    <dbReference type="NCBI Taxonomy" id="118168"/>
    <lineage>
        <taxon>Bacteria</taxon>
        <taxon>Bacillati</taxon>
        <taxon>Cyanobacteriota</taxon>
        <taxon>Cyanophyceae</taxon>
        <taxon>Coleofasciculales</taxon>
        <taxon>Coleofasciculaceae</taxon>
        <taxon>Coleofasciculus</taxon>
    </lineage>
</organism>
<sequence length="39" mass="4098">MIVHGSLKQFFSPLSPPSASLPLRSSAPLPNPKQGLSPL</sequence>